<dbReference type="Proteomes" id="UP000830395">
    <property type="component" value="Chromosome 6"/>
</dbReference>
<reference evidence="1" key="1">
    <citation type="submission" date="2020-02" db="EMBL/GenBank/DDBJ databases">
        <title>Genome sequencing of the panga catfish, Pangasius djambal.</title>
        <authorList>
            <person name="Wen M."/>
            <person name="Zahm M."/>
            <person name="Roques C."/>
            <person name="Cabau C."/>
            <person name="Klopp C."/>
            <person name="Donnadieu C."/>
            <person name="Jouanno E."/>
            <person name="Avarre J.-C."/>
            <person name="Campet M."/>
            <person name="Ha T."/>
            <person name="Dugue R."/>
            <person name="Lampietro C."/>
            <person name="Louis A."/>
            <person name="Herpin A."/>
            <person name="Echchiki A."/>
            <person name="Berthelot C."/>
            <person name="Parey E."/>
            <person name="Roest-Crollius H."/>
            <person name="Braasch I."/>
            <person name="Postlethwait J.H."/>
            <person name="Bobe J."/>
            <person name="Montfort J."/>
            <person name="Bouchez O."/>
            <person name="Begum T."/>
            <person name="Schartl M."/>
            <person name="Gustiano R."/>
            <person name="Guiguen Y."/>
        </authorList>
    </citation>
    <scope>NUCLEOTIDE SEQUENCE</scope>
    <source>
        <strain evidence="1">Pdj_M5554</strain>
    </source>
</reference>
<sequence length="121" mass="13933">MKREKTAGQQESQREIRELVFQRPENSKTHNAADTQYATHVHTHILCHCFQVTYIVYKQTQTLAVNKAKQVLYSFTAHYLWCSAAASVSIYHPNTCLSLELQYMHIAQTHITTLLSCSFPC</sequence>
<dbReference type="EMBL" id="CM040980">
    <property type="protein sequence ID" value="MCJ8733444.1"/>
    <property type="molecule type" value="Genomic_DNA"/>
</dbReference>
<comment type="caution">
    <text evidence="1">The sequence shown here is derived from an EMBL/GenBank/DDBJ whole genome shotgun (WGS) entry which is preliminary data.</text>
</comment>
<accession>A0ACC5YCQ3</accession>
<proteinExistence type="predicted"/>
<keyword evidence="2" id="KW-1185">Reference proteome</keyword>
<name>A0ACC5YCQ3_9TELE</name>
<evidence type="ECO:0000313" key="2">
    <source>
        <dbReference type="Proteomes" id="UP000830395"/>
    </source>
</evidence>
<protein>
    <submittedName>
        <fullName evidence="1">Uncharacterized protein</fullName>
    </submittedName>
</protein>
<evidence type="ECO:0000313" key="1">
    <source>
        <dbReference type="EMBL" id="MCJ8733444.1"/>
    </source>
</evidence>
<organism evidence="1 2">
    <name type="scientific">Pangasius djambal</name>
    <dbReference type="NCBI Taxonomy" id="1691987"/>
    <lineage>
        <taxon>Eukaryota</taxon>
        <taxon>Metazoa</taxon>
        <taxon>Chordata</taxon>
        <taxon>Craniata</taxon>
        <taxon>Vertebrata</taxon>
        <taxon>Euteleostomi</taxon>
        <taxon>Actinopterygii</taxon>
        <taxon>Neopterygii</taxon>
        <taxon>Teleostei</taxon>
        <taxon>Ostariophysi</taxon>
        <taxon>Siluriformes</taxon>
        <taxon>Pangasiidae</taxon>
        <taxon>Pangasius</taxon>
    </lineage>
</organism>
<gene>
    <name evidence="1" type="ORF">PDJAM_G00223510</name>
</gene>